<comment type="caution">
    <text evidence="6">The sequence shown here is derived from an EMBL/GenBank/DDBJ whole genome shotgun (WGS) entry which is preliminary data.</text>
</comment>
<dbReference type="Pfam" id="PF06429">
    <property type="entry name" value="Flg_bbr_C"/>
    <property type="match status" value="1"/>
</dbReference>
<keyword evidence="6" id="KW-0969">Cilium</keyword>
<dbReference type="InterPro" id="IPR010930">
    <property type="entry name" value="Flg_bb/hook_C_dom"/>
</dbReference>
<evidence type="ECO:0000259" key="4">
    <source>
        <dbReference type="Pfam" id="PF06429"/>
    </source>
</evidence>
<dbReference type="Pfam" id="PF00460">
    <property type="entry name" value="Flg_bb_rod"/>
    <property type="match status" value="1"/>
</dbReference>
<comment type="similarity">
    <text evidence="1 2">Belongs to the flagella basal body rod proteins family.</text>
</comment>
<dbReference type="Pfam" id="PF22692">
    <property type="entry name" value="LlgE_F_G_D1"/>
    <property type="match status" value="1"/>
</dbReference>
<keyword evidence="6" id="KW-0282">Flagellum</keyword>
<dbReference type="PANTHER" id="PTHR30435:SF19">
    <property type="entry name" value="FLAGELLAR BASAL-BODY ROD PROTEIN FLGG"/>
    <property type="match status" value="1"/>
</dbReference>
<dbReference type="PANTHER" id="PTHR30435">
    <property type="entry name" value="FLAGELLAR PROTEIN"/>
    <property type="match status" value="1"/>
</dbReference>
<dbReference type="AlphaFoldDB" id="A0A7V3RDQ0"/>
<organism evidence="6">
    <name type="scientific">Mesoaciditoga lauensis</name>
    <dbReference type="NCBI Taxonomy" id="1495039"/>
    <lineage>
        <taxon>Bacteria</taxon>
        <taxon>Thermotogati</taxon>
        <taxon>Thermotogota</taxon>
        <taxon>Thermotogae</taxon>
        <taxon>Mesoaciditogales</taxon>
        <taxon>Mesoaciditogaceae</taxon>
        <taxon>Mesoaciditoga</taxon>
    </lineage>
</organism>
<proteinExistence type="inferred from homology"/>
<dbReference type="SUPFAM" id="SSF117143">
    <property type="entry name" value="Flagellar hook protein flgE"/>
    <property type="match status" value="1"/>
</dbReference>
<feature type="domain" description="Flagellar hook protein FlgE/F/G-like D1" evidence="5">
    <location>
        <begin position="94"/>
        <end position="135"/>
    </location>
</feature>
<dbReference type="EMBL" id="DTPE01000060">
    <property type="protein sequence ID" value="HGE74769.1"/>
    <property type="molecule type" value="Genomic_DNA"/>
</dbReference>
<accession>A0A7V3RDQ0</accession>
<name>A0A7V3RDQ0_9BACT</name>
<dbReference type="InterPro" id="IPR001444">
    <property type="entry name" value="Flag_bb_rod_N"/>
</dbReference>
<dbReference type="InterPro" id="IPR037925">
    <property type="entry name" value="FlgE/F/G-like"/>
</dbReference>
<evidence type="ECO:0000259" key="3">
    <source>
        <dbReference type="Pfam" id="PF00460"/>
    </source>
</evidence>
<dbReference type="InterPro" id="IPR020013">
    <property type="entry name" value="Flagellar_FlgE/F/G"/>
</dbReference>
<dbReference type="GO" id="GO:0009425">
    <property type="term" value="C:bacterial-type flagellum basal body"/>
    <property type="evidence" value="ECO:0007669"/>
    <property type="project" value="UniProtKB-SubCell"/>
</dbReference>
<dbReference type="InterPro" id="IPR053967">
    <property type="entry name" value="LlgE_F_G-like_D1"/>
</dbReference>
<sequence>MNLHTGFYDATMGMLVDQAEVNTISNNLANVNTCGFKSDSLTFSATMNRELYRSNGLNLNTPIGEMTNAVVVSGVSPDMAEGALQQTNQKLDFAINGNGFFAVKSGNQIFYTRDGSFTLSANGDLVDSFGREVLNSALQPIVGGNGQPAVFDVPDPSYLQKVGDNSFIPTGKSGPFILDPNAEVMQGYLESSNVNAVKEMVDLINASTNYSIAQKTITTEDSMLSTGINVGKVS</sequence>
<dbReference type="PROSITE" id="PS00588">
    <property type="entry name" value="FLAGELLA_BB_ROD"/>
    <property type="match status" value="1"/>
</dbReference>
<dbReference type="GO" id="GO:0071978">
    <property type="term" value="P:bacterial-type flagellum-dependent swarming motility"/>
    <property type="evidence" value="ECO:0007669"/>
    <property type="project" value="TreeGrafter"/>
</dbReference>
<evidence type="ECO:0000313" key="6">
    <source>
        <dbReference type="EMBL" id="HGE74769.1"/>
    </source>
</evidence>
<protein>
    <submittedName>
        <fullName evidence="6">Flagellar hook-basal body protein</fullName>
    </submittedName>
</protein>
<feature type="domain" description="Flagellar basal-body/hook protein C-terminal" evidence="4">
    <location>
        <begin position="185"/>
        <end position="229"/>
    </location>
</feature>
<comment type="subcellular location">
    <subcellularLocation>
        <location evidence="2">Bacterial flagellum basal body</location>
    </subcellularLocation>
</comment>
<evidence type="ECO:0000256" key="2">
    <source>
        <dbReference type="RuleBase" id="RU362116"/>
    </source>
</evidence>
<keyword evidence="6" id="KW-0966">Cell projection</keyword>
<evidence type="ECO:0000259" key="5">
    <source>
        <dbReference type="Pfam" id="PF22692"/>
    </source>
</evidence>
<dbReference type="InterPro" id="IPR019776">
    <property type="entry name" value="Flagellar_basal_body_rod_CS"/>
</dbReference>
<gene>
    <name evidence="6" type="ORF">ENX73_01410</name>
</gene>
<keyword evidence="2" id="KW-0975">Bacterial flagellum</keyword>
<feature type="domain" description="Flagellar basal body rod protein N-terminal" evidence="3">
    <location>
        <begin position="18"/>
        <end position="37"/>
    </location>
</feature>
<evidence type="ECO:0000256" key="1">
    <source>
        <dbReference type="ARBA" id="ARBA00009677"/>
    </source>
</evidence>
<dbReference type="NCBIfam" id="TIGR03506">
    <property type="entry name" value="FlgEFG_subfam"/>
    <property type="match status" value="1"/>
</dbReference>
<reference evidence="6" key="1">
    <citation type="journal article" date="2020" name="mSystems">
        <title>Genome- and Community-Level Interaction Insights into Carbon Utilization and Element Cycling Functions of Hydrothermarchaeota in Hydrothermal Sediment.</title>
        <authorList>
            <person name="Zhou Z."/>
            <person name="Liu Y."/>
            <person name="Xu W."/>
            <person name="Pan J."/>
            <person name="Luo Z.H."/>
            <person name="Li M."/>
        </authorList>
    </citation>
    <scope>NUCLEOTIDE SEQUENCE [LARGE SCALE GENOMIC DNA]</scope>
    <source>
        <strain evidence="6">SpSt-966</strain>
    </source>
</reference>